<comment type="caution">
    <text evidence="4">The sequence shown here is derived from an EMBL/GenBank/DDBJ whole genome shotgun (WGS) entry which is preliminary data.</text>
</comment>
<name>A0A4Q7V9Y9_9BURK</name>
<evidence type="ECO:0000259" key="3">
    <source>
        <dbReference type="PROSITE" id="PS01124"/>
    </source>
</evidence>
<evidence type="ECO:0000313" key="5">
    <source>
        <dbReference type="Proteomes" id="UP000293398"/>
    </source>
</evidence>
<dbReference type="PROSITE" id="PS01124">
    <property type="entry name" value="HTH_ARAC_FAMILY_2"/>
    <property type="match status" value="1"/>
</dbReference>
<reference evidence="4 5" key="1">
    <citation type="submission" date="2019-02" db="EMBL/GenBank/DDBJ databases">
        <title>Genomic Encyclopedia of Type Strains, Phase IV (KMG-IV): sequencing the most valuable type-strain genomes for metagenomic binning, comparative biology and taxonomic classification.</title>
        <authorList>
            <person name="Goeker M."/>
        </authorList>
    </citation>
    <scope>NUCLEOTIDE SEQUENCE [LARGE SCALE GENOMIC DNA]</scope>
    <source>
        <strain evidence="4 5">DSM 23814</strain>
    </source>
</reference>
<feature type="domain" description="HTH araC/xylS-type" evidence="3">
    <location>
        <begin position="230"/>
        <end position="328"/>
    </location>
</feature>
<dbReference type="InterPro" id="IPR002818">
    <property type="entry name" value="DJ-1/PfpI"/>
</dbReference>
<keyword evidence="1" id="KW-0805">Transcription regulation</keyword>
<evidence type="ECO:0000313" key="4">
    <source>
        <dbReference type="EMBL" id="RZT91522.1"/>
    </source>
</evidence>
<dbReference type="InterPro" id="IPR052158">
    <property type="entry name" value="INH-QAR"/>
</dbReference>
<dbReference type="SUPFAM" id="SSF46689">
    <property type="entry name" value="Homeodomain-like"/>
    <property type="match status" value="2"/>
</dbReference>
<sequence length="358" mass="39414">MMPAKPTDTAPIRFGFLLLPHFTLTAFSGLLDVLRLAGDEGDYSQPVRCAWHVVDETLAPVSSSSAIQVVPSEKLGDPARFDYLVVVGGLLHTGLPLSAAQKLFIQRAADKDVNLVGVCTGVFALMQAGVMQDHRICVSWFHYWDFVEQFPQADPNLIVADRLYVCDRRRITCSGGRASIDVAADILKRHMDHAIVQKALRILQIDNANPHTTPQPLPPGIAPDTHPVVRRAMLLMEQHMGQALTLDTLAGKLNISARQLERLFKQSSGMTPQAYSRGIRLRMAAWMLTHSTKTIAAVASACGFADASHMGREFRSTFEISPGQWRSRAQLPASLLAAQNPDPVDYVSEVFPGRQDFH</sequence>
<dbReference type="GO" id="GO:0043565">
    <property type="term" value="F:sequence-specific DNA binding"/>
    <property type="evidence" value="ECO:0007669"/>
    <property type="project" value="InterPro"/>
</dbReference>
<dbReference type="CDD" id="cd03136">
    <property type="entry name" value="GATase1_AraC_ArgR_like"/>
    <property type="match status" value="1"/>
</dbReference>
<dbReference type="Pfam" id="PF12833">
    <property type="entry name" value="HTH_18"/>
    <property type="match status" value="1"/>
</dbReference>
<dbReference type="OrthoDB" id="9816344at2"/>
<dbReference type="InterPro" id="IPR009057">
    <property type="entry name" value="Homeodomain-like_sf"/>
</dbReference>
<evidence type="ECO:0000256" key="2">
    <source>
        <dbReference type="ARBA" id="ARBA00023163"/>
    </source>
</evidence>
<proteinExistence type="predicted"/>
<evidence type="ECO:0000256" key="1">
    <source>
        <dbReference type="ARBA" id="ARBA00023015"/>
    </source>
</evidence>
<keyword evidence="5" id="KW-1185">Reference proteome</keyword>
<dbReference type="InterPro" id="IPR018060">
    <property type="entry name" value="HTH_AraC"/>
</dbReference>
<dbReference type="PANTHER" id="PTHR43130">
    <property type="entry name" value="ARAC-FAMILY TRANSCRIPTIONAL REGULATOR"/>
    <property type="match status" value="1"/>
</dbReference>
<keyword evidence="2" id="KW-0804">Transcription</keyword>
<dbReference type="Gene3D" id="1.10.10.60">
    <property type="entry name" value="Homeodomain-like"/>
    <property type="match status" value="1"/>
</dbReference>
<dbReference type="Gene3D" id="3.40.50.880">
    <property type="match status" value="1"/>
</dbReference>
<dbReference type="SMART" id="SM00342">
    <property type="entry name" value="HTH_ARAC"/>
    <property type="match status" value="1"/>
</dbReference>
<protein>
    <submittedName>
        <fullName evidence="4">AraC family transcriptional regulator with amidase-like domain</fullName>
    </submittedName>
</protein>
<dbReference type="InterPro" id="IPR029062">
    <property type="entry name" value="Class_I_gatase-like"/>
</dbReference>
<dbReference type="EMBL" id="SHKO01000005">
    <property type="protein sequence ID" value="RZT91522.1"/>
    <property type="molecule type" value="Genomic_DNA"/>
</dbReference>
<accession>A0A4Q7V9Y9</accession>
<dbReference type="AlphaFoldDB" id="A0A4Q7V9Y9"/>
<organism evidence="4 5">
    <name type="scientific">Advenella incenata</name>
    <dbReference type="NCBI Taxonomy" id="267800"/>
    <lineage>
        <taxon>Bacteria</taxon>
        <taxon>Pseudomonadati</taxon>
        <taxon>Pseudomonadota</taxon>
        <taxon>Betaproteobacteria</taxon>
        <taxon>Burkholderiales</taxon>
        <taxon>Alcaligenaceae</taxon>
    </lineage>
</organism>
<dbReference type="Proteomes" id="UP000293398">
    <property type="component" value="Unassembled WGS sequence"/>
</dbReference>
<dbReference type="SUPFAM" id="SSF52317">
    <property type="entry name" value="Class I glutamine amidotransferase-like"/>
    <property type="match status" value="1"/>
</dbReference>
<dbReference type="Pfam" id="PF01965">
    <property type="entry name" value="DJ-1_PfpI"/>
    <property type="match status" value="1"/>
</dbReference>
<dbReference type="PANTHER" id="PTHR43130:SF3">
    <property type="entry name" value="HTH-TYPE TRANSCRIPTIONAL REGULATOR RV1931C"/>
    <property type="match status" value="1"/>
</dbReference>
<gene>
    <name evidence="4" type="ORF">EV681_4277</name>
</gene>
<dbReference type="GO" id="GO:0003700">
    <property type="term" value="F:DNA-binding transcription factor activity"/>
    <property type="evidence" value="ECO:0007669"/>
    <property type="project" value="InterPro"/>
</dbReference>